<feature type="region of interest" description="Disordered" evidence="1">
    <location>
        <begin position="1"/>
        <end position="86"/>
    </location>
</feature>
<name>A0AAV9MYB8_9EURO</name>
<dbReference type="PANTHER" id="PTHR42093:SF1">
    <property type="match status" value="1"/>
</dbReference>
<keyword evidence="3" id="KW-1185">Reference proteome</keyword>
<accession>A0AAV9MYB8</accession>
<comment type="caution">
    <text evidence="2">The sequence shown here is derived from an EMBL/GenBank/DDBJ whole genome shotgun (WGS) entry which is preliminary data.</text>
</comment>
<organism evidence="2 3">
    <name type="scientific">Exophiala bonariae</name>
    <dbReference type="NCBI Taxonomy" id="1690606"/>
    <lineage>
        <taxon>Eukaryota</taxon>
        <taxon>Fungi</taxon>
        <taxon>Dikarya</taxon>
        <taxon>Ascomycota</taxon>
        <taxon>Pezizomycotina</taxon>
        <taxon>Eurotiomycetes</taxon>
        <taxon>Chaetothyriomycetidae</taxon>
        <taxon>Chaetothyriales</taxon>
        <taxon>Herpotrichiellaceae</taxon>
        <taxon>Exophiala</taxon>
    </lineage>
</organism>
<protein>
    <submittedName>
        <fullName evidence="2">Uncharacterized protein</fullName>
    </submittedName>
</protein>
<dbReference type="PANTHER" id="PTHR42093">
    <property type="match status" value="1"/>
</dbReference>
<evidence type="ECO:0000313" key="2">
    <source>
        <dbReference type="EMBL" id="KAK5045619.1"/>
    </source>
</evidence>
<dbReference type="Proteomes" id="UP001358417">
    <property type="component" value="Unassembled WGS sequence"/>
</dbReference>
<feature type="compositionally biased region" description="Polar residues" evidence="1">
    <location>
        <begin position="74"/>
        <end position="83"/>
    </location>
</feature>
<dbReference type="AlphaFoldDB" id="A0AAV9MYB8"/>
<reference evidence="2 3" key="1">
    <citation type="submission" date="2023-08" db="EMBL/GenBank/DDBJ databases">
        <title>Black Yeasts Isolated from many extreme environments.</title>
        <authorList>
            <person name="Coleine C."/>
            <person name="Stajich J.E."/>
            <person name="Selbmann L."/>
        </authorList>
    </citation>
    <scope>NUCLEOTIDE SEQUENCE [LARGE SCALE GENOMIC DNA]</scope>
    <source>
        <strain evidence="2 3">CCFEE 5792</strain>
    </source>
</reference>
<dbReference type="Pfam" id="PF23151">
    <property type="entry name" value="NuiA_2"/>
    <property type="match status" value="1"/>
</dbReference>
<dbReference type="RefSeq" id="XP_064701237.1">
    <property type="nucleotide sequence ID" value="XM_064852530.1"/>
</dbReference>
<proteinExistence type="predicted"/>
<evidence type="ECO:0000256" key="1">
    <source>
        <dbReference type="SAM" id="MobiDB-lite"/>
    </source>
</evidence>
<dbReference type="GeneID" id="89977149"/>
<dbReference type="InterPro" id="IPR056539">
    <property type="entry name" value="NuiA-like"/>
</dbReference>
<evidence type="ECO:0000313" key="3">
    <source>
        <dbReference type="Proteomes" id="UP001358417"/>
    </source>
</evidence>
<feature type="compositionally biased region" description="Polar residues" evidence="1">
    <location>
        <begin position="22"/>
        <end position="44"/>
    </location>
</feature>
<dbReference type="EMBL" id="JAVRRD010000035">
    <property type="protein sequence ID" value="KAK5045619.1"/>
    <property type="molecule type" value="Genomic_DNA"/>
</dbReference>
<dbReference type="Gene3D" id="3.40.1460.10">
    <property type="entry name" value="Nuclease A inhibitor-like"/>
    <property type="match status" value="1"/>
</dbReference>
<gene>
    <name evidence="2" type="ORF">LTR84_008988</name>
</gene>
<sequence length="163" mass="18028">MSDDASYTAFLNKANEDPKAGSHSQPSESTSQTKSKFDPTNTDNDALPASLRSIPDKITYTSDTDSPFEPIVLNYSSDKSPSPSEFKKALGSKAEQAEVEELSVQDFDPREQYADIIERVKKAGDKNAVRIFRVELGRTRVEYYIVTVGERKLVGVLTKAVES</sequence>